<comment type="similarity">
    <text evidence="1 5">Belongs to the class-III pyridoxal-phosphate-dependent aminotransferase family.</text>
</comment>
<evidence type="ECO:0000256" key="1">
    <source>
        <dbReference type="ARBA" id="ARBA00008954"/>
    </source>
</evidence>
<dbReference type="Pfam" id="PF00202">
    <property type="entry name" value="Aminotran_3"/>
    <property type="match status" value="1"/>
</dbReference>
<dbReference type="FunFam" id="3.40.640.10:FF:000014">
    <property type="entry name" value="Adenosylmethionine-8-amino-7-oxononanoate aminotransferase, probable"/>
    <property type="match status" value="1"/>
</dbReference>
<dbReference type="PANTHER" id="PTHR42684">
    <property type="entry name" value="ADENOSYLMETHIONINE-8-AMINO-7-OXONONANOATE AMINOTRANSFERASE"/>
    <property type="match status" value="1"/>
</dbReference>
<dbReference type="GO" id="GO:0009448">
    <property type="term" value="P:gamma-aminobutyric acid metabolic process"/>
    <property type="evidence" value="ECO:0007669"/>
    <property type="project" value="TreeGrafter"/>
</dbReference>
<dbReference type="SUPFAM" id="SSF53383">
    <property type="entry name" value="PLP-dependent transferases"/>
    <property type="match status" value="1"/>
</dbReference>
<dbReference type="PANTHER" id="PTHR42684:SF3">
    <property type="entry name" value="ADENOSYLMETHIONINE-8-AMINO-7-OXONONANOATE AMINOTRANSFERASE"/>
    <property type="match status" value="1"/>
</dbReference>
<dbReference type="PIRSF" id="PIRSF000521">
    <property type="entry name" value="Transaminase_4ab_Lys_Orn"/>
    <property type="match status" value="1"/>
</dbReference>
<evidence type="ECO:0000256" key="4">
    <source>
        <dbReference type="ARBA" id="ARBA00022898"/>
    </source>
</evidence>
<evidence type="ECO:0000256" key="3">
    <source>
        <dbReference type="ARBA" id="ARBA00022679"/>
    </source>
</evidence>
<name>A0A345Y8J6_9NEIS</name>
<dbReference type="CDD" id="cd00610">
    <property type="entry name" value="OAT_like"/>
    <property type="match status" value="1"/>
</dbReference>
<dbReference type="Gene3D" id="3.40.640.10">
    <property type="entry name" value="Type I PLP-dependent aspartate aminotransferase-like (Major domain)"/>
    <property type="match status" value="1"/>
</dbReference>
<dbReference type="Proteomes" id="UP000254537">
    <property type="component" value="Chromosome"/>
</dbReference>
<evidence type="ECO:0000313" key="6">
    <source>
        <dbReference type="EMBL" id="AXK40248.1"/>
    </source>
</evidence>
<dbReference type="NCBIfam" id="NF005682">
    <property type="entry name" value="PRK07480.1"/>
    <property type="match status" value="1"/>
</dbReference>
<keyword evidence="2 6" id="KW-0032">Aminotransferase</keyword>
<organism evidence="6 7">
    <name type="scientific">Crenobacter cavernae</name>
    <dbReference type="NCBI Taxonomy" id="2290923"/>
    <lineage>
        <taxon>Bacteria</taxon>
        <taxon>Pseudomonadati</taxon>
        <taxon>Pseudomonadota</taxon>
        <taxon>Betaproteobacteria</taxon>
        <taxon>Neisseriales</taxon>
        <taxon>Neisseriaceae</taxon>
        <taxon>Crenobacter</taxon>
    </lineage>
</organism>
<dbReference type="GO" id="GO:0009102">
    <property type="term" value="P:biotin biosynthetic process"/>
    <property type="evidence" value="ECO:0007669"/>
    <property type="project" value="TreeGrafter"/>
</dbReference>
<dbReference type="AlphaFoldDB" id="A0A345Y8J6"/>
<reference evidence="6 7" key="1">
    <citation type="submission" date="2018-07" db="EMBL/GenBank/DDBJ databases">
        <title>Crenobacter cavernae sp. nov., isolated from a karst cave.</title>
        <authorList>
            <person name="Zhu H."/>
        </authorList>
    </citation>
    <scope>NUCLEOTIDE SEQUENCE [LARGE SCALE GENOMIC DNA]</scope>
    <source>
        <strain evidence="6 7">K1W11S-77</strain>
    </source>
</reference>
<dbReference type="NCBIfam" id="NF004767">
    <property type="entry name" value="PRK06105.1"/>
    <property type="match status" value="1"/>
</dbReference>
<gene>
    <name evidence="6" type="ORF">DWG20_12850</name>
</gene>
<sequence>MSTADLSLRDRAALLHPTTHLGRHAAQGPLIIERGEGIHVWDSEGRQYIEGMAGLWCTALGYGVPELADVAAEQIRKLSYSHLFSSKSHEPAILLAEKLKELAPFSAGKVFFGHSGSDANDTQIKLIWYYNNLIGRPEKKKIISRDRAYHGVTLGAATLTGLAVNHKGFDLPLDYVRRVRCPHFYREGLPGETEQEFSTRLANELEELIVKEGADTIAAFIAEPVMGAGGVVVPPADYFEKIQAVLKRHDILLIDDEVICGFGRTGQWFGSQALGMQPDTMSVAKALSSGYQPIGAVLIPDWMYEALEAGSKDMGVFGHGYTYSGHPVCAAVALKNLELLQERRVVEHAAEVSDRFQSHLNAFAEHPLVGEARGVGLIGALELVSDKASRAGFPATLGVAAYCQARAEAHGLIVRSLGSDTIAFCPPLVATEAEIDELFDRFGRALDDTTQWLKSQR</sequence>
<dbReference type="KEGG" id="ccah:DWG20_12850"/>
<dbReference type="GO" id="GO:0030170">
    <property type="term" value="F:pyridoxal phosphate binding"/>
    <property type="evidence" value="ECO:0007669"/>
    <property type="project" value="InterPro"/>
</dbReference>
<dbReference type="EMBL" id="CP031337">
    <property type="protein sequence ID" value="AXK40248.1"/>
    <property type="molecule type" value="Genomic_DNA"/>
</dbReference>
<dbReference type="InterPro" id="IPR015421">
    <property type="entry name" value="PyrdxlP-dep_Trfase_major"/>
</dbReference>
<keyword evidence="4 5" id="KW-0663">Pyridoxal phosphate</keyword>
<evidence type="ECO:0000313" key="7">
    <source>
        <dbReference type="Proteomes" id="UP000254537"/>
    </source>
</evidence>
<dbReference type="InterPro" id="IPR015424">
    <property type="entry name" value="PyrdxlP-dep_Trfase"/>
</dbReference>
<keyword evidence="3 6" id="KW-0808">Transferase</keyword>
<dbReference type="GO" id="GO:0004015">
    <property type="term" value="F:adenosylmethionine-8-amino-7-oxononanoate transaminase activity"/>
    <property type="evidence" value="ECO:0007669"/>
    <property type="project" value="TreeGrafter"/>
</dbReference>
<evidence type="ECO:0000256" key="2">
    <source>
        <dbReference type="ARBA" id="ARBA00022576"/>
    </source>
</evidence>
<protein>
    <submittedName>
        <fullName evidence="6">Aminotransferase class III-fold pyridoxal phosphate-dependent enzyme</fullName>
    </submittedName>
</protein>
<evidence type="ECO:0000256" key="5">
    <source>
        <dbReference type="RuleBase" id="RU003560"/>
    </source>
</evidence>
<accession>A0A345Y8J6</accession>
<proteinExistence type="inferred from homology"/>
<dbReference type="RefSeq" id="WP_115434176.1">
    <property type="nucleotide sequence ID" value="NZ_CP031337.1"/>
</dbReference>
<dbReference type="InterPro" id="IPR015422">
    <property type="entry name" value="PyrdxlP-dep_Trfase_small"/>
</dbReference>
<dbReference type="OrthoDB" id="3398487at2"/>
<dbReference type="Gene3D" id="3.90.1150.10">
    <property type="entry name" value="Aspartate Aminotransferase, domain 1"/>
    <property type="match status" value="1"/>
</dbReference>
<dbReference type="InterPro" id="IPR005814">
    <property type="entry name" value="Aminotrans_3"/>
</dbReference>